<evidence type="ECO:0000256" key="1">
    <source>
        <dbReference type="ARBA" id="ARBA00006484"/>
    </source>
</evidence>
<organism evidence="3 4">
    <name type="scientific">Didymella rabiei</name>
    <name type="common">Chickpea ascochyta blight fungus</name>
    <name type="synonym">Mycosphaerella rabiei</name>
    <dbReference type="NCBI Taxonomy" id="5454"/>
    <lineage>
        <taxon>Eukaryota</taxon>
        <taxon>Fungi</taxon>
        <taxon>Dikarya</taxon>
        <taxon>Ascomycota</taxon>
        <taxon>Pezizomycotina</taxon>
        <taxon>Dothideomycetes</taxon>
        <taxon>Pleosporomycetidae</taxon>
        <taxon>Pleosporales</taxon>
        <taxon>Pleosporineae</taxon>
        <taxon>Didymellaceae</taxon>
        <taxon>Ascochyta</taxon>
    </lineage>
</organism>
<dbReference type="OrthoDB" id="47007at2759"/>
<dbReference type="EMBL" id="JYNV01000008">
    <property type="protein sequence ID" value="KZM28617.1"/>
    <property type="molecule type" value="Genomic_DNA"/>
</dbReference>
<evidence type="ECO:0000313" key="3">
    <source>
        <dbReference type="EMBL" id="KZM28617.1"/>
    </source>
</evidence>
<sequence length="103" mass="11205">MPKRILHDEIAIVSGSSSGISAHIGHELEWRGANVIINYTYPKLREEAEKLAASLPTGSIAVEADTSTIDGSKKLVQEAIKEFGRVEILIKTAAFAVNKPFEE</sequence>
<dbReference type="Pfam" id="PF13561">
    <property type="entry name" value="adh_short_C2"/>
    <property type="match status" value="1"/>
</dbReference>
<dbReference type="GO" id="GO:0016614">
    <property type="term" value="F:oxidoreductase activity, acting on CH-OH group of donors"/>
    <property type="evidence" value="ECO:0007669"/>
    <property type="project" value="UniProtKB-ARBA"/>
</dbReference>
<dbReference type="InterPro" id="IPR002347">
    <property type="entry name" value="SDR_fam"/>
</dbReference>
<dbReference type="Proteomes" id="UP000076837">
    <property type="component" value="Unassembled WGS sequence"/>
</dbReference>
<dbReference type="InterPro" id="IPR036291">
    <property type="entry name" value="NAD(P)-bd_dom_sf"/>
</dbReference>
<dbReference type="AlphaFoldDB" id="A0A163MDC8"/>
<comment type="similarity">
    <text evidence="1">Belongs to the short-chain dehydrogenases/reductases (SDR) family.</text>
</comment>
<comment type="caution">
    <text evidence="3">The sequence shown here is derived from an EMBL/GenBank/DDBJ whole genome shotgun (WGS) entry which is preliminary data.</text>
</comment>
<evidence type="ECO:0000256" key="2">
    <source>
        <dbReference type="ARBA" id="ARBA00023002"/>
    </source>
</evidence>
<gene>
    <name evidence="3" type="ORF">ST47_g236</name>
</gene>
<protein>
    <submittedName>
        <fullName evidence="3">3-oxoacyl-[acyl-carrier-protein] reductase (NADPH)</fullName>
    </submittedName>
</protein>
<keyword evidence="2" id="KW-0560">Oxidoreductase</keyword>
<dbReference type="Gene3D" id="3.40.50.720">
    <property type="entry name" value="NAD(P)-binding Rossmann-like Domain"/>
    <property type="match status" value="1"/>
</dbReference>
<accession>A0A163MDC8</accession>
<keyword evidence="4" id="KW-1185">Reference proteome</keyword>
<dbReference type="SUPFAM" id="SSF51735">
    <property type="entry name" value="NAD(P)-binding Rossmann-fold domains"/>
    <property type="match status" value="1"/>
</dbReference>
<name>A0A163MDC8_DIDRA</name>
<dbReference type="PANTHER" id="PTHR48107">
    <property type="entry name" value="NADPH-DEPENDENT ALDEHYDE REDUCTASE-LIKE PROTEIN, CHLOROPLASTIC-RELATED"/>
    <property type="match status" value="1"/>
</dbReference>
<evidence type="ECO:0000313" key="4">
    <source>
        <dbReference type="Proteomes" id="UP000076837"/>
    </source>
</evidence>
<proteinExistence type="inferred from homology"/>
<dbReference type="PANTHER" id="PTHR48107:SF7">
    <property type="entry name" value="RE15974P"/>
    <property type="match status" value="1"/>
</dbReference>
<dbReference type="STRING" id="5454.A0A163MDC8"/>
<reference evidence="3 4" key="1">
    <citation type="journal article" date="2016" name="Sci. Rep.">
        <title>Draft genome sequencing and secretome analysis of fungal phytopathogen Ascochyta rabiei provides insight into the necrotrophic effector repertoire.</title>
        <authorList>
            <person name="Verma S."/>
            <person name="Gazara R.K."/>
            <person name="Nizam S."/>
            <person name="Parween S."/>
            <person name="Chattopadhyay D."/>
            <person name="Verma P.K."/>
        </authorList>
    </citation>
    <scope>NUCLEOTIDE SEQUENCE [LARGE SCALE GENOMIC DNA]</scope>
    <source>
        <strain evidence="3 4">ArDII</strain>
    </source>
</reference>